<name>B8F1R1_BORGR</name>
<dbReference type="Proteomes" id="UP000006103">
    <property type="component" value="Plasmid PBr_lp17"/>
</dbReference>
<gene>
    <name evidence="1" type="ORF">BGAPBR_D0013</name>
</gene>
<keyword evidence="1" id="KW-0614">Plasmid</keyword>
<geneLocation type="plasmid" evidence="1 2">
    <name>PBr_lp17</name>
</geneLocation>
<sequence>MRLYNRCKRIKNFQIFKYISKCKFSTNVYIYFLELNIL</sequence>
<proteinExistence type="predicted"/>
<evidence type="ECO:0000313" key="1">
    <source>
        <dbReference type="EMBL" id="ACL34870.1"/>
    </source>
</evidence>
<accession>B8F1R1</accession>
<dbReference type="EMBL" id="CP001309">
    <property type="protein sequence ID" value="ACL34870.1"/>
    <property type="molecule type" value="Genomic_DNA"/>
</dbReference>
<keyword evidence="2" id="KW-1185">Reference proteome</keyword>
<evidence type="ECO:0000313" key="2">
    <source>
        <dbReference type="Proteomes" id="UP000006103"/>
    </source>
</evidence>
<reference evidence="1 2" key="1">
    <citation type="journal article" date="2011" name="J. Bacteriol.">
        <title>Whole-genome sequences of two Borrelia afzelii and two Borrelia garinii Lyme disease agent isolates.</title>
        <authorList>
            <person name="Casjens S.R."/>
            <person name="Mongodin E.F."/>
            <person name="Qiu W.-G."/>
            <person name="Dunn J.J."/>
            <person name="Luft B.J."/>
            <person name="Fraser-Liggett C.M."/>
            <person name="Schutzer S.E."/>
        </authorList>
    </citation>
    <scope>NUCLEOTIDE SEQUENCE [LARGE SCALE GENOMIC DNA]</scope>
    <source>
        <strain evidence="1 2">PBr</strain>
    </source>
</reference>
<protein>
    <submittedName>
        <fullName evidence="1">Uncharacterized protein</fullName>
    </submittedName>
</protein>
<dbReference type="AlphaFoldDB" id="B8F1R1"/>
<organism evidence="1 2">
    <name type="scientific">Borreliella garinii PBr</name>
    <dbReference type="NCBI Taxonomy" id="498743"/>
    <lineage>
        <taxon>Bacteria</taxon>
        <taxon>Pseudomonadati</taxon>
        <taxon>Spirochaetota</taxon>
        <taxon>Spirochaetia</taxon>
        <taxon>Spirochaetales</taxon>
        <taxon>Borreliaceae</taxon>
        <taxon>Borreliella</taxon>
    </lineage>
</organism>